<dbReference type="PROSITE" id="PS50850">
    <property type="entry name" value="MFS"/>
    <property type="match status" value="1"/>
</dbReference>
<gene>
    <name evidence="9" type="ordered locus">KNP414_02179</name>
</gene>
<reference evidence="10" key="1">
    <citation type="submission" date="2011-06" db="EMBL/GenBank/DDBJ databases">
        <title>Complete genome sequence of Paenibacillus mucilaginosus KNP414.</title>
        <authorList>
            <person name="Wang J."/>
            <person name="Hu S."/>
            <person name="Hu X."/>
            <person name="Zhang B."/>
            <person name="Dong D."/>
            <person name="Zhang S."/>
            <person name="Zhao K."/>
            <person name="Wu D."/>
        </authorList>
    </citation>
    <scope>NUCLEOTIDE SEQUENCE [LARGE SCALE GENOMIC DNA]</scope>
    <source>
        <strain evidence="10">KNP414</strain>
    </source>
</reference>
<dbReference type="HOGENOM" id="CLU_000960_28_3_9"/>
<dbReference type="CDD" id="cd17321">
    <property type="entry name" value="MFS_MMR_MDR_like"/>
    <property type="match status" value="1"/>
</dbReference>
<dbReference type="GO" id="GO:0005886">
    <property type="term" value="C:plasma membrane"/>
    <property type="evidence" value="ECO:0007669"/>
    <property type="project" value="UniProtKB-SubCell"/>
</dbReference>
<dbReference type="GO" id="GO:0022857">
    <property type="term" value="F:transmembrane transporter activity"/>
    <property type="evidence" value="ECO:0007669"/>
    <property type="project" value="InterPro"/>
</dbReference>
<feature type="transmembrane region" description="Helical" evidence="7">
    <location>
        <begin position="196"/>
        <end position="215"/>
    </location>
</feature>
<reference evidence="9 10" key="2">
    <citation type="journal article" date="2013" name="Genome Announc.">
        <title>Genome Sequence of Growth-Improving Paenibacillus mucilaginosus Strain KNP414.</title>
        <authorList>
            <person name="Lu J.J."/>
            <person name="Wang J.F."/>
            <person name="Hu X.F."/>
        </authorList>
    </citation>
    <scope>NUCLEOTIDE SEQUENCE [LARGE SCALE GENOMIC DNA]</scope>
    <source>
        <strain evidence="9 10">KNP414</strain>
    </source>
</reference>
<feature type="transmembrane region" description="Helical" evidence="7">
    <location>
        <begin position="221"/>
        <end position="240"/>
    </location>
</feature>
<feature type="transmembrane region" description="Helical" evidence="7">
    <location>
        <begin position="350"/>
        <end position="369"/>
    </location>
</feature>
<evidence type="ECO:0000259" key="8">
    <source>
        <dbReference type="PROSITE" id="PS50850"/>
    </source>
</evidence>
<dbReference type="SUPFAM" id="SSF103473">
    <property type="entry name" value="MFS general substrate transporter"/>
    <property type="match status" value="1"/>
</dbReference>
<feature type="transmembrane region" description="Helical" evidence="7">
    <location>
        <begin position="390"/>
        <end position="410"/>
    </location>
</feature>
<keyword evidence="5 7" id="KW-1133">Transmembrane helix</keyword>
<evidence type="ECO:0000256" key="1">
    <source>
        <dbReference type="ARBA" id="ARBA00004651"/>
    </source>
</evidence>
<dbReference type="PRINTS" id="PR01036">
    <property type="entry name" value="TCRTETB"/>
</dbReference>
<dbReference type="PATRIC" id="fig|1036673.3.peg.1958"/>
<feature type="transmembrane region" description="Helical" evidence="7">
    <location>
        <begin position="37"/>
        <end position="54"/>
    </location>
</feature>
<feature type="transmembrane region" description="Helical" evidence="7">
    <location>
        <begin position="66"/>
        <end position="86"/>
    </location>
</feature>
<organism evidence="9 10">
    <name type="scientific">Paenibacillus mucilaginosus (strain KNP414)</name>
    <dbReference type="NCBI Taxonomy" id="1036673"/>
    <lineage>
        <taxon>Bacteria</taxon>
        <taxon>Bacillati</taxon>
        <taxon>Bacillota</taxon>
        <taxon>Bacilli</taxon>
        <taxon>Bacillales</taxon>
        <taxon>Paenibacillaceae</taxon>
        <taxon>Paenibacillus</taxon>
    </lineage>
</organism>
<proteinExistence type="predicted"/>
<evidence type="ECO:0000256" key="7">
    <source>
        <dbReference type="SAM" id="Phobius"/>
    </source>
</evidence>
<feature type="transmembrane region" description="Helical" evidence="7">
    <location>
        <begin position="125"/>
        <end position="147"/>
    </location>
</feature>
<feature type="transmembrane region" description="Helical" evidence="7">
    <location>
        <begin position="92"/>
        <end position="113"/>
    </location>
</feature>
<keyword evidence="3" id="KW-1003">Cell membrane</keyword>
<dbReference type="InterPro" id="IPR011701">
    <property type="entry name" value="MFS"/>
</dbReference>
<feature type="domain" description="Major facilitator superfamily (MFS) profile" evidence="8">
    <location>
        <begin position="1"/>
        <end position="452"/>
    </location>
</feature>
<feature type="transmembrane region" description="Helical" evidence="7">
    <location>
        <begin position="326"/>
        <end position="344"/>
    </location>
</feature>
<dbReference type="Gene3D" id="1.20.1250.20">
    <property type="entry name" value="MFS general substrate transporter like domains"/>
    <property type="match status" value="1"/>
</dbReference>
<sequence length="467" mass="48583">MMTAVCMGAFLSHFTAGVVNVSLPGLAAFFDTDLNRITWVTTGYLLVITALLPLMGKLGDRCGLGLVHHSGYLVFAAGSILAALASDVTVLLAFRVVQAAGAAMFQATNLALISHYMPKERKGRALGLVSTCVALGAMLGPAAGGWITQWLSWPWLFLIHVPAALVAAVLAFRFIPLREGERLRTEAARASDRLGAVLFTACVAFVQLGIPSAAAKGWRSTGTMLYVGGALVTGIALILCERRRREPFLPLKALRIPAVSGGLLLSCAAFLLTNMLLVLLPFYLTGPLGGLPPSAAGLVMTAYPAALALAGPAAGRLSDRYDSGRFMVLGFVFMGAALAVPALANGHLPLGWIAFVLAAAGWGMGFAASPNNRFILQHTPAEHIGAVGGLIALTRNAGMGFGAALGLGVMSADDAGGPLLQAFRSAFGIGVWICLGTLAGLIWLLFHGGLHKQSAEAGRREGMQKPS</sequence>
<dbReference type="PANTHER" id="PTHR42718:SF46">
    <property type="entry name" value="BLR6921 PROTEIN"/>
    <property type="match status" value="1"/>
</dbReference>
<dbReference type="InterPro" id="IPR020846">
    <property type="entry name" value="MFS_dom"/>
</dbReference>
<dbReference type="PANTHER" id="PTHR42718">
    <property type="entry name" value="MAJOR FACILITATOR SUPERFAMILY MULTIDRUG TRANSPORTER MFSC"/>
    <property type="match status" value="1"/>
</dbReference>
<dbReference type="EMBL" id="CP002869">
    <property type="protein sequence ID" value="AEI40740.1"/>
    <property type="molecule type" value="Genomic_DNA"/>
</dbReference>
<dbReference type="Proteomes" id="UP000006620">
    <property type="component" value="Chromosome"/>
</dbReference>
<dbReference type="Pfam" id="PF07690">
    <property type="entry name" value="MFS_1"/>
    <property type="match status" value="1"/>
</dbReference>
<evidence type="ECO:0000256" key="4">
    <source>
        <dbReference type="ARBA" id="ARBA00022692"/>
    </source>
</evidence>
<keyword evidence="4 7" id="KW-0812">Transmembrane</keyword>
<keyword evidence="6 7" id="KW-0472">Membrane</keyword>
<name>F8F510_PAEMK</name>
<feature type="transmembrane region" description="Helical" evidence="7">
    <location>
        <begin position="295"/>
        <end position="314"/>
    </location>
</feature>
<feature type="transmembrane region" description="Helical" evidence="7">
    <location>
        <begin position="153"/>
        <end position="175"/>
    </location>
</feature>
<comment type="subcellular location">
    <subcellularLocation>
        <location evidence="1">Cell membrane</location>
        <topology evidence="1">Multi-pass membrane protein</topology>
    </subcellularLocation>
</comment>
<feature type="transmembrane region" description="Helical" evidence="7">
    <location>
        <begin position="261"/>
        <end position="283"/>
    </location>
</feature>
<protein>
    <submittedName>
        <fullName evidence="9">Major facilitator superfamily MFS_1</fullName>
    </submittedName>
</protein>
<evidence type="ECO:0000313" key="10">
    <source>
        <dbReference type="Proteomes" id="UP000006620"/>
    </source>
</evidence>
<dbReference type="AlphaFoldDB" id="F8F510"/>
<accession>F8F510</accession>
<dbReference type="InterPro" id="IPR036259">
    <property type="entry name" value="MFS_trans_sf"/>
</dbReference>
<evidence type="ECO:0000256" key="3">
    <source>
        <dbReference type="ARBA" id="ARBA00022475"/>
    </source>
</evidence>
<evidence type="ECO:0000313" key="9">
    <source>
        <dbReference type="EMBL" id="AEI40740.1"/>
    </source>
</evidence>
<dbReference type="KEGG" id="pms:KNP414_02179"/>
<dbReference type="Gene3D" id="1.20.1720.10">
    <property type="entry name" value="Multidrug resistance protein D"/>
    <property type="match status" value="1"/>
</dbReference>
<evidence type="ECO:0000256" key="2">
    <source>
        <dbReference type="ARBA" id="ARBA00022448"/>
    </source>
</evidence>
<evidence type="ECO:0000256" key="5">
    <source>
        <dbReference type="ARBA" id="ARBA00022989"/>
    </source>
</evidence>
<keyword evidence="2" id="KW-0813">Transport</keyword>
<feature type="transmembrane region" description="Helical" evidence="7">
    <location>
        <begin position="422"/>
        <end position="446"/>
    </location>
</feature>
<evidence type="ECO:0000256" key="6">
    <source>
        <dbReference type="ARBA" id="ARBA00023136"/>
    </source>
</evidence>